<dbReference type="RefSeq" id="WP_069403952.1">
    <property type="nucleotide sequence ID" value="NZ_JBHRZJ010000008.1"/>
</dbReference>
<gene>
    <name evidence="2" type="ORF">BHQ17_04055</name>
</gene>
<dbReference type="InterPro" id="IPR016572">
    <property type="entry name" value="UCP010611"/>
</dbReference>
<name>A0A1E3S1W1_9MYCO</name>
<organism evidence="2 3">
    <name type="scientific">Mycolicibacterium holsaticum</name>
    <dbReference type="NCBI Taxonomy" id="152142"/>
    <lineage>
        <taxon>Bacteria</taxon>
        <taxon>Bacillati</taxon>
        <taxon>Actinomycetota</taxon>
        <taxon>Actinomycetes</taxon>
        <taxon>Mycobacteriales</taxon>
        <taxon>Mycobacteriaceae</taxon>
        <taxon>Mycolicibacterium</taxon>
    </lineage>
</organism>
<dbReference type="OrthoDB" id="4563701at2"/>
<dbReference type="GO" id="GO:0020037">
    <property type="term" value="F:heme binding"/>
    <property type="evidence" value="ECO:0007669"/>
    <property type="project" value="InterPro"/>
</dbReference>
<keyword evidence="1" id="KW-0732">Signal</keyword>
<dbReference type="PIRSF" id="PIRSF010611">
    <property type="entry name" value="UCP010611"/>
    <property type="match status" value="1"/>
</dbReference>
<feature type="signal peptide" evidence="1">
    <location>
        <begin position="1"/>
        <end position="24"/>
    </location>
</feature>
<reference evidence="3" key="1">
    <citation type="submission" date="2016-09" db="EMBL/GenBank/DDBJ databases">
        <authorList>
            <person name="Greninger A.L."/>
            <person name="Jerome K.R."/>
            <person name="Mcnair B."/>
            <person name="Wallis C."/>
            <person name="Fang F."/>
        </authorList>
    </citation>
    <scope>NUCLEOTIDE SEQUENCE [LARGE SCALE GENOMIC DNA]</scope>
    <source>
        <strain evidence="3">M7</strain>
    </source>
</reference>
<evidence type="ECO:0008006" key="4">
    <source>
        <dbReference type="Google" id="ProtNLM"/>
    </source>
</evidence>
<protein>
    <recommendedName>
        <fullName evidence="4">Hemophore-related protein</fullName>
    </recommendedName>
</protein>
<dbReference type="EMBL" id="MIGZ01000014">
    <property type="protein sequence ID" value="ODQ95682.1"/>
    <property type="molecule type" value="Genomic_DNA"/>
</dbReference>
<sequence length="112" mass="11533">MIQLSMTKLAVVVGGVALSLSAGAGVASAAPDLGPAINTTCTYPQLVAALQAQNPQVAAAFNKTPIVQRGLNEFLAAGPEQRAKTAQHVVSAPQMQPYLPAIEGAFRTCNNF</sequence>
<evidence type="ECO:0000313" key="3">
    <source>
        <dbReference type="Proteomes" id="UP000094243"/>
    </source>
</evidence>
<keyword evidence="3" id="KW-1185">Reference proteome</keyword>
<dbReference type="NCBIfam" id="TIGR04529">
    <property type="entry name" value="MTB_hemophore"/>
    <property type="match status" value="1"/>
</dbReference>
<proteinExistence type="predicted"/>
<dbReference type="AlphaFoldDB" id="A0A1E3S1W1"/>
<feature type="chain" id="PRO_5038554784" description="Hemophore-related protein" evidence="1">
    <location>
        <begin position="25"/>
        <end position="112"/>
    </location>
</feature>
<dbReference type="InterPro" id="IPR032407">
    <property type="entry name" value="MHB"/>
</dbReference>
<comment type="caution">
    <text evidence="2">The sequence shown here is derived from an EMBL/GenBank/DDBJ whole genome shotgun (WGS) entry which is preliminary data.</text>
</comment>
<dbReference type="Proteomes" id="UP000094243">
    <property type="component" value="Unassembled WGS sequence"/>
</dbReference>
<accession>A0A1E3S1W1</accession>
<evidence type="ECO:0000313" key="2">
    <source>
        <dbReference type="EMBL" id="ODQ95682.1"/>
    </source>
</evidence>
<evidence type="ECO:0000256" key="1">
    <source>
        <dbReference type="SAM" id="SignalP"/>
    </source>
</evidence>